<feature type="transmembrane region" description="Helical" evidence="5">
    <location>
        <begin position="187"/>
        <end position="207"/>
    </location>
</feature>
<name>A0A1W2EW51_KIBAR</name>
<feature type="transmembrane region" description="Helical" evidence="5">
    <location>
        <begin position="238"/>
        <end position="261"/>
    </location>
</feature>
<sequence length="407" mass="42766">MTEDPITGSRIGTELKPAQAVLLIAGRELNAKLRTRSFVISTIISVVVLAAFVLLQSSSFDNGARSTVGLSGQATALGPQIVESAKQLGHNVQIVDIGDPAQGEQQVRDNDLDALVTGPVGSLQVTVKDTLNTELRNTLNGLMRQQILTSELAAADLDPKEVLGTAAAAQVNVKQLEPRGDDQGQRLVIGLIVAFLLYMALMIYGQMVAQGVVEEKSSRVVEILLATVRPWQLLAGKVLGLGIVGLIQFAVIAAVGLVAGVASGALTISGSAVAGVIAGLFWYLIGFFFYATIFGAVGSLVSRQEETQSVLTPVTMVIVIGFIFAINLLISNSDSTLTTIMAILPPFAPILMPGLTALGVAPIWMQVASILLSLAGIAFVAWLGGRIYRNAVLRTGSRVRLKDAISA</sequence>
<gene>
    <name evidence="7" type="ORF">SAMN05661093_04856</name>
</gene>
<keyword evidence="4 5" id="KW-0472">Membrane</keyword>
<evidence type="ECO:0000256" key="5">
    <source>
        <dbReference type="SAM" id="Phobius"/>
    </source>
</evidence>
<feature type="transmembrane region" description="Helical" evidence="5">
    <location>
        <begin position="337"/>
        <end position="357"/>
    </location>
</feature>
<keyword evidence="8" id="KW-1185">Reference proteome</keyword>
<feature type="transmembrane region" description="Helical" evidence="5">
    <location>
        <begin position="37"/>
        <end position="55"/>
    </location>
</feature>
<keyword evidence="2 5" id="KW-0812">Transmembrane</keyword>
<dbReference type="GO" id="GO:0016020">
    <property type="term" value="C:membrane"/>
    <property type="evidence" value="ECO:0007669"/>
    <property type="project" value="UniProtKB-SubCell"/>
</dbReference>
<dbReference type="Proteomes" id="UP000192674">
    <property type="component" value="Unassembled WGS sequence"/>
</dbReference>
<feature type="transmembrane region" description="Helical" evidence="5">
    <location>
        <begin position="310"/>
        <end position="330"/>
    </location>
</feature>
<evidence type="ECO:0000256" key="4">
    <source>
        <dbReference type="ARBA" id="ARBA00023136"/>
    </source>
</evidence>
<evidence type="ECO:0000313" key="8">
    <source>
        <dbReference type="Proteomes" id="UP000192674"/>
    </source>
</evidence>
<feature type="domain" description="ABC-2 type transporter transmembrane" evidence="6">
    <location>
        <begin position="36"/>
        <end position="383"/>
    </location>
</feature>
<dbReference type="RefSeq" id="WP_235038803.1">
    <property type="nucleotide sequence ID" value="NZ_FWXV01000004.1"/>
</dbReference>
<dbReference type="InterPro" id="IPR013525">
    <property type="entry name" value="ABC2_TM"/>
</dbReference>
<evidence type="ECO:0000256" key="1">
    <source>
        <dbReference type="ARBA" id="ARBA00004141"/>
    </source>
</evidence>
<dbReference type="PANTHER" id="PTHR43471:SF1">
    <property type="entry name" value="ABC TRANSPORTER PERMEASE PROTEIN NOSY-RELATED"/>
    <property type="match status" value="1"/>
</dbReference>
<dbReference type="PANTHER" id="PTHR43471">
    <property type="entry name" value="ABC TRANSPORTER PERMEASE"/>
    <property type="match status" value="1"/>
</dbReference>
<evidence type="ECO:0000259" key="6">
    <source>
        <dbReference type="Pfam" id="PF12698"/>
    </source>
</evidence>
<keyword evidence="3 5" id="KW-1133">Transmembrane helix</keyword>
<evidence type="ECO:0000313" key="7">
    <source>
        <dbReference type="EMBL" id="SMD13466.1"/>
    </source>
</evidence>
<dbReference type="Pfam" id="PF12698">
    <property type="entry name" value="ABC2_membrane_3"/>
    <property type="match status" value="1"/>
</dbReference>
<evidence type="ECO:0000256" key="2">
    <source>
        <dbReference type="ARBA" id="ARBA00022692"/>
    </source>
</evidence>
<dbReference type="AlphaFoldDB" id="A0A1W2EW51"/>
<accession>A0A1W2EW51</accession>
<feature type="transmembrane region" description="Helical" evidence="5">
    <location>
        <begin position="363"/>
        <end position="384"/>
    </location>
</feature>
<dbReference type="EMBL" id="FWXV01000004">
    <property type="protein sequence ID" value="SMD13466.1"/>
    <property type="molecule type" value="Genomic_DNA"/>
</dbReference>
<protein>
    <submittedName>
        <fullName evidence="7">ABC-2 type transport system permease protein</fullName>
    </submittedName>
</protein>
<evidence type="ECO:0000256" key="3">
    <source>
        <dbReference type="ARBA" id="ARBA00022989"/>
    </source>
</evidence>
<comment type="subcellular location">
    <subcellularLocation>
        <location evidence="1">Membrane</location>
        <topology evidence="1">Multi-pass membrane protein</topology>
    </subcellularLocation>
</comment>
<reference evidence="7 8" key="1">
    <citation type="submission" date="2017-04" db="EMBL/GenBank/DDBJ databases">
        <authorList>
            <person name="Afonso C.L."/>
            <person name="Miller P.J."/>
            <person name="Scott M.A."/>
            <person name="Spackman E."/>
            <person name="Goraichik I."/>
            <person name="Dimitrov K.M."/>
            <person name="Suarez D.L."/>
            <person name="Swayne D.E."/>
        </authorList>
    </citation>
    <scope>NUCLEOTIDE SEQUENCE [LARGE SCALE GENOMIC DNA]</scope>
    <source>
        <strain evidence="7 8">DSM 43828</strain>
    </source>
</reference>
<dbReference type="GO" id="GO:0140359">
    <property type="term" value="F:ABC-type transporter activity"/>
    <property type="evidence" value="ECO:0007669"/>
    <property type="project" value="InterPro"/>
</dbReference>
<proteinExistence type="predicted"/>
<organism evidence="7 8">
    <name type="scientific">Kibdelosporangium aridum</name>
    <dbReference type="NCBI Taxonomy" id="2030"/>
    <lineage>
        <taxon>Bacteria</taxon>
        <taxon>Bacillati</taxon>
        <taxon>Actinomycetota</taxon>
        <taxon>Actinomycetes</taxon>
        <taxon>Pseudonocardiales</taxon>
        <taxon>Pseudonocardiaceae</taxon>
        <taxon>Kibdelosporangium</taxon>
    </lineage>
</organism>
<feature type="transmembrane region" description="Helical" evidence="5">
    <location>
        <begin position="273"/>
        <end position="298"/>
    </location>
</feature>